<evidence type="ECO:0000313" key="5">
    <source>
        <dbReference type="RefSeq" id="XP_028967321.1"/>
    </source>
</evidence>
<accession>A0AAJ7WHJ0</accession>
<keyword evidence="2" id="KW-1133">Transmembrane helix</keyword>
<gene>
    <name evidence="5" type="primary">LOC114828231</name>
</gene>
<feature type="region of interest" description="Disordered" evidence="1">
    <location>
        <begin position="199"/>
        <end position="242"/>
    </location>
</feature>
<proteinExistence type="predicted"/>
<sequence>MLLMLIVAFTTYATPGIQGCEHEKILACAVGLQEELSTTRLIVNINQLKTYCDKMAAAHNCILNQSNTCQSDVRSSYAHVVKAEQSVIRDLCRKGPFQDDYLREAGCLSRIYSEQNNGVCSKDYVNLVAHAFGSRSREKMHNPTTLHNMCCAYYAVFKCTQTHAGRCGGRTMTKSPLRQIYQGLDHNCRPFKAVCEKSKGTPGSGGATGGGGGNTYHKPKILPHHPPAGKNRGHSGSSSSGVARSFSLRKTAPTARLLLAVAVVVTLVSAVISSAATP</sequence>
<dbReference type="KEGG" id="goe:114828231"/>
<dbReference type="RefSeq" id="XP_028967321.1">
    <property type="nucleotide sequence ID" value="XM_029111488.1"/>
</dbReference>
<keyword evidence="2" id="KW-0812">Transmembrane</keyword>
<keyword evidence="3" id="KW-0732">Signal</keyword>
<name>A0AAJ7WHJ0_9ACAR</name>
<evidence type="ECO:0000256" key="3">
    <source>
        <dbReference type="SAM" id="SignalP"/>
    </source>
</evidence>
<keyword evidence="2" id="KW-0472">Membrane</keyword>
<dbReference type="PANTHER" id="PTHR33964">
    <property type="entry name" value="RE45066P-RELATED"/>
    <property type="match status" value="1"/>
</dbReference>
<organism evidence="4 5">
    <name type="scientific">Galendromus occidentalis</name>
    <name type="common">western predatory mite</name>
    <dbReference type="NCBI Taxonomy" id="34638"/>
    <lineage>
        <taxon>Eukaryota</taxon>
        <taxon>Metazoa</taxon>
        <taxon>Ecdysozoa</taxon>
        <taxon>Arthropoda</taxon>
        <taxon>Chelicerata</taxon>
        <taxon>Arachnida</taxon>
        <taxon>Acari</taxon>
        <taxon>Parasitiformes</taxon>
        <taxon>Mesostigmata</taxon>
        <taxon>Gamasina</taxon>
        <taxon>Phytoseioidea</taxon>
        <taxon>Phytoseiidae</taxon>
        <taxon>Typhlodrominae</taxon>
        <taxon>Galendromus</taxon>
    </lineage>
</organism>
<evidence type="ECO:0000313" key="4">
    <source>
        <dbReference type="Proteomes" id="UP000694867"/>
    </source>
</evidence>
<feature type="compositionally biased region" description="Gly residues" evidence="1">
    <location>
        <begin position="202"/>
        <end position="214"/>
    </location>
</feature>
<evidence type="ECO:0000256" key="2">
    <source>
        <dbReference type="SAM" id="Phobius"/>
    </source>
</evidence>
<dbReference type="PANTHER" id="PTHR33964:SF1">
    <property type="entry name" value="RE45066P"/>
    <property type="match status" value="1"/>
</dbReference>
<dbReference type="AlphaFoldDB" id="A0AAJ7WHJ0"/>
<evidence type="ECO:0000256" key="1">
    <source>
        <dbReference type="SAM" id="MobiDB-lite"/>
    </source>
</evidence>
<reference evidence="5" key="1">
    <citation type="submission" date="2025-08" db="UniProtKB">
        <authorList>
            <consortium name="RefSeq"/>
        </authorList>
    </citation>
    <scope>IDENTIFICATION</scope>
</reference>
<keyword evidence="4" id="KW-1185">Reference proteome</keyword>
<protein>
    <submittedName>
        <fullName evidence="5">Uncharacterized protein LOC114828231</fullName>
    </submittedName>
</protein>
<dbReference type="Proteomes" id="UP000694867">
    <property type="component" value="Unplaced"/>
</dbReference>
<dbReference type="GeneID" id="114828231"/>
<feature type="chain" id="PRO_5042613360" evidence="3">
    <location>
        <begin position="20"/>
        <end position="278"/>
    </location>
</feature>
<feature type="signal peptide" evidence="3">
    <location>
        <begin position="1"/>
        <end position="19"/>
    </location>
</feature>
<feature type="transmembrane region" description="Helical" evidence="2">
    <location>
        <begin position="257"/>
        <end position="276"/>
    </location>
</feature>